<reference evidence="3" key="1">
    <citation type="journal article" date="2019" name="Int. J. Syst. Evol. Microbiol.">
        <title>The Global Catalogue of Microorganisms (GCM) 10K type strain sequencing project: providing services to taxonomists for standard genome sequencing and annotation.</title>
        <authorList>
            <consortium name="The Broad Institute Genomics Platform"/>
            <consortium name="The Broad Institute Genome Sequencing Center for Infectious Disease"/>
            <person name="Wu L."/>
            <person name="Ma J."/>
        </authorList>
    </citation>
    <scope>NUCLEOTIDE SEQUENCE [LARGE SCALE GENOMIC DNA]</scope>
    <source>
        <strain evidence="3">KCTC 22814</strain>
    </source>
</reference>
<keyword evidence="1" id="KW-0812">Transmembrane</keyword>
<gene>
    <name evidence="2" type="ORF">ACFS7Y_16195</name>
</gene>
<evidence type="ECO:0000313" key="2">
    <source>
        <dbReference type="EMBL" id="MFD2968935.1"/>
    </source>
</evidence>
<feature type="transmembrane region" description="Helical" evidence="1">
    <location>
        <begin position="12"/>
        <end position="30"/>
    </location>
</feature>
<comment type="caution">
    <text evidence="2">The sequence shown here is derived from an EMBL/GenBank/DDBJ whole genome shotgun (WGS) entry which is preliminary data.</text>
</comment>
<keyword evidence="3" id="KW-1185">Reference proteome</keyword>
<protein>
    <submittedName>
        <fullName evidence="2">Uncharacterized protein</fullName>
    </submittedName>
</protein>
<proteinExistence type="predicted"/>
<accession>A0ABW6BMH6</accession>
<name>A0ABW6BMH6_9SPHI</name>
<evidence type="ECO:0000256" key="1">
    <source>
        <dbReference type="SAM" id="Phobius"/>
    </source>
</evidence>
<keyword evidence="1" id="KW-0472">Membrane</keyword>
<feature type="transmembrane region" description="Helical" evidence="1">
    <location>
        <begin position="94"/>
        <end position="112"/>
    </location>
</feature>
<feature type="transmembrane region" description="Helical" evidence="1">
    <location>
        <begin position="124"/>
        <end position="143"/>
    </location>
</feature>
<organism evidence="2 3">
    <name type="scientific">Sphingobacterium bambusae</name>
    <dbReference type="NCBI Taxonomy" id="662858"/>
    <lineage>
        <taxon>Bacteria</taxon>
        <taxon>Pseudomonadati</taxon>
        <taxon>Bacteroidota</taxon>
        <taxon>Sphingobacteriia</taxon>
        <taxon>Sphingobacteriales</taxon>
        <taxon>Sphingobacteriaceae</taxon>
        <taxon>Sphingobacterium</taxon>
    </lineage>
</organism>
<keyword evidence="1" id="KW-1133">Transmembrane helix</keyword>
<feature type="transmembrane region" description="Helical" evidence="1">
    <location>
        <begin position="42"/>
        <end position="65"/>
    </location>
</feature>
<dbReference type="RefSeq" id="WP_320184802.1">
    <property type="nucleotide sequence ID" value="NZ_CP138332.1"/>
</dbReference>
<dbReference type="Proteomes" id="UP001597525">
    <property type="component" value="Unassembled WGS sequence"/>
</dbReference>
<sequence>MDASTLLIFHSYYRWVVLLAMLFQLAWLWWNSKSQTVFLQKHFYMVLGLTILYDIQLLIGFLLYFHSPLVDAFLQNVGLGIKNRQLRFFGLEHASVMSLALLLSNIVAFRCVKKVGQQHVFRYVLRWYIAIFLLILSSVPWSFSPLTSRPSFR</sequence>
<evidence type="ECO:0000313" key="3">
    <source>
        <dbReference type="Proteomes" id="UP001597525"/>
    </source>
</evidence>
<dbReference type="EMBL" id="JBHUPB010000010">
    <property type="protein sequence ID" value="MFD2968935.1"/>
    <property type="molecule type" value="Genomic_DNA"/>
</dbReference>